<proteinExistence type="predicted"/>
<gene>
    <name evidence="1" type="ORF">AVENLUH5627_02695</name>
</gene>
<protein>
    <recommendedName>
        <fullName evidence="3">Toxin-antitoxin system HicB family antitoxin</fullName>
    </recommendedName>
</protein>
<dbReference type="InterPro" id="IPR013321">
    <property type="entry name" value="Arc_rbn_hlx_hlx"/>
</dbReference>
<evidence type="ECO:0000313" key="2">
    <source>
        <dbReference type="Proteomes" id="UP000075680"/>
    </source>
</evidence>
<evidence type="ECO:0008006" key="3">
    <source>
        <dbReference type="Google" id="ProtNLM"/>
    </source>
</evidence>
<dbReference type="AlphaFoldDB" id="A0A150HLS4"/>
<name>A0A150HLS4_9GAMM</name>
<accession>A0A150HLS4</accession>
<dbReference type="RefSeq" id="WP_081105977.1">
    <property type="nucleotide sequence ID" value="NZ_JRUE01000212.1"/>
</dbReference>
<sequence length="53" mass="6176">MKTTRSKTIDVRVRVKPNLHEKLKACADKEERSMNYLTNKAIEFFLEHKGAKA</sequence>
<comment type="caution">
    <text evidence="1">The sequence shown here is derived from an EMBL/GenBank/DDBJ whole genome shotgun (WGS) entry which is preliminary data.</text>
</comment>
<dbReference type="Proteomes" id="UP000075680">
    <property type="component" value="Unassembled WGS sequence"/>
</dbReference>
<dbReference type="SUPFAM" id="SSF47598">
    <property type="entry name" value="Ribbon-helix-helix"/>
    <property type="match status" value="1"/>
</dbReference>
<dbReference type="InterPro" id="IPR008651">
    <property type="entry name" value="Uncharacterised_HicB"/>
</dbReference>
<reference evidence="1 2" key="1">
    <citation type="journal article" date="2016" name="Sci. Rep.">
        <title>Genomic and phenotypic characterization of the species Acinetobacter venetianus.</title>
        <authorList>
            <person name="Fondi M."/>
            <person name="Maida I."/>
            <person name="Perrin E."/>
            <person name="Orlandini V."/>
            <person name="La Torre L."/>
            <person name="Bosi E."/>
            <person name="Negroni A."/>
            <person name="Zanaroli G."/>
            <person name="Fava F."/>
            <person name="Decorosi F."/>
            <person name="Giovannetti L."/>
            <person name="Viti C."/>
            <person name="Vaneechoutte M."/>
            <person name="Dijkshoorn L."/>
            <person name="Fani R."/>
        </authorList>
    </citation>
    <scope>NUCLEOTIDE SEQUENCE [LARGE SCALE GENOMIC DNA]</scope>
    <source>
        <strain evidence="1 2">LUH5627</strain>
    </source>
</reference>
<dbReference type="GO" id="GO:0006355">
    <property type="term" value="P:regulation of DNA-templated transcription"/>
    <property type="evidence" value="ECO:0007669"/>
    <property type="project" value="InterPro"/>
</dbReference>
<dbReference type="EMBL" id="JRUE01000212">
    <property type="protein sequence ID" value="KXZ65965.1"/>
    <property type="molecule type" value="Genomic_DNA"/>
</dbReference>
<dbReference type="InterPro" id="IPR010985">
    <property type="entry name" value="Ribbon_hlx_hlx"/>
</dbReference>
<dbReference type="Gene3D" id="1.10.1220.10">
    <property type="entry name" value="Met repressor-like"/>
    <property type="match status" value="1"/>
</dbReference>
<evidence type="ECO:0000313" key="1">
    <source>
        <dbReference type="EMBL" id="KXZ65965.1"/>
    </source>
</evidence>
<dbReference type="Pfam" id="PF05534">
    <property type="entry name" value="HicB"/>
    <property type="match status" value="1"/>
</dbReference>
<dbReference type="PATRIC" id="fig|52133.18.peg.2768"/>
<organism evidence="1 2">
    <name type="scientific">Acinetobacter venetianus</name>
    <dbReference type="NCBI Taxonomy" id="52133"/>
    <lineage>
        <taxon>Bacteria</taxon>
        <taxon>Pseudomonadati</taxon>
        <taxon>Pseudomonadota</taxon>
        <taxon>Gammaproteobacteria</taxon>
        <taxon>Moraxellales</taxon>
        <taxon>Moraxellaceae</taxon>
        <taxon>Acinetobacter</taxon>
    </lineage>
</organism>